<evidence type="ECO:0000259" key="1">
    <source>
        <dbReference type="Pfam" id="PF00899"/>
    </source>
</evidence>
<dbReference type="InterPro" id="IPR045886">
    <property type="entry name" value="ThiF/MoeB/HesA"/>
</dbReference>
<proteinExistence type="predicted"/>
<dbReference type="SUPFAM" id="SSF69572">
    <property type="entry name" value="Activating enzymes of the ubiquitin-like proteins"/>
    <property type="match status" value="1"/>
</dbReference>
<dbReference type="RefSeq" id="WP_330958684.1">
    <property type="nucleotide sequence ID" value="NZ_JAZGJQ010000009.1"/>
</dbReference>
<keyword evidence="2" id="KW-0548">Nucleotidyltransferase</keyword>
<accession>A0ABU7RBF3</accession>
<feature type="domain" description="THIF-type NAD/FAD binding fold" evidence="1">
    <location>
        <begin position="105"/>
        <end position="333"/>
    </location>
</feature>
<organism evidence="2 3">
    <name type="scientific">Olsenella absiana</name>
    <dbReference type="NCBI Taxonomy" id="3115222"/>
    <lineage>
        <taxon>Bacteria</taxon>
        <taxon>Bacillati</taxon>
        <taxon>Actinomycetota</taxon>
        <taxon>Coriobacteriia</taxon>
        <taxon>Coriobacteriales</taxon>
        <taxon>Atopobiaceae</taxon>
        <taxon>Olsenella</taxon>
    </lineage>
</organism>
<dbReference type="PANTHER" id="PTHR10953:SF102">
    <property type="entry name" value="ADENYLYLTRANSFERASE AND SULFURTRANSFERASE MOCS3"/>
    <property type="match status" value="1"/>
</dbReference>
<dbReference type="EMBL" id="JAZGJQ010000009">
    <property type="protein sequence ID" value="MEE6147919.1"/>
    <property type="molecule type" value="Genomic_DNA"/>
</dbReference>
<reference evidence="2 3" key="1">
    <citation type="submission" date="2024-01" db="EMBL/GenBank/DDBJ databases">
        <title>Description of Olsenella sp. nov., isolated from pig feces.</title>
        <authorList>
            <person name="Chang Y.-H."/>
        </authorList>
    </citation>
    <scope>NUCLEOTIDE SEQUENCE [LARGE SCALE GENOMIC DNA]</scope>
    <source>
        <strain evidence="2 3">YH-ols2223</strain>
    </source>
</reference>
<dbReference type="GO" id="GO:0016779">
    <property type="term" value="F:nucleotidyltransferase activity"/>
    <property type="evidence" value="ECO:0007669"/>
    <property type="project" value="UniProtKB-KW"/>
</dbReference>
<dbReference type="PANTHER" id="PTHR10953">
    <property type="entry name" value="UBIQUITIN-ACTIVATING ENZYME E1"/>
    <property type="match status" value="1"/>
</dbReference>
<gene>
    <name evidence="2" type="ORF">VXJ25_08000</name>
</gene>
<evidence type="ECO:0000313" key="2">
    <source>
        <dbReference type="EMBL" id="MEE6147919.1"/>
    </source>
</evidence>
<evidence type="ECO:0000313" key="3">
    <source>
        <dbReference type="Proteomes" id="UP001332931"/>
    </source>
</evidence>
<keyword evidence="2" id="KW-0808">Transferase</keyword>
<dbReference type="Gene3D" id="3.40.50.720">
    <property type="entry name" value="NAD(P)-binding Rossmann-like Domain"/>
    <property type="match status" value="1"/>
</dbReference>
<dbReference type="InterPro" id="IPR035985">
    <property type="entry name" value="Ubiquitin-activating_enz"/>
</dbReference>
<name>A0ABU7RBF3_9ACTN</name>
<protein>
    <submittedName>
        <fullName evidence="2">ThiF family adenylyltransferase</fullName>
    </submittedName>
</protein>
<keyword evidence="3" id="KW-1185">Reference proteome</keyword>
<dbReference type="Pfam" id="PF00899">
    <property type="entry name" value="ThiF"/>
    <property type="match status" value="1"/>
</dbReference>
<dbReference type="Proteomes" id="UP001332931">
    <property type="component" value="Unassembled WGS sequence"/>
</dbReference>
<comment type="caution">
    <text evidence="2">The sequence shown here is derived from an EMBL/GenBank/DDBJ whole genome shotgun (WGS) entry which is preliminary data.</text>
</comment>
<dbReference type="InterPro" id="IPR000594">
    <property type="entry name" value="ThiF_NAD_FAD-bd"/>
</dbReference>
<sequence length="371" mass="41660">MTIVDSTVFKVRDSVDLFLTDGTYLTAYYMNSRKRRTFRVNEETVALLERIDGRRQVGELRQLMLEELGAKPESIDRTLESLHASRVITEVGCTSPLERDDEERYARQTNYFAEFLGDEADGPLAQRRLAESHVAVFGCGAVGGDIAIELAMAGVRHFTLVDYDVVEPSDASRHLYFDLADIGKPKVESLARRLREIDPKVSVEEVFSSMRPEDDIEPIVSECDFVVNTMDEPYIGYTSAKVSRVCVKHDKAHYIAGGFDAHLASTGELVIPHVTPCVECYARYFKESLKDWKPARHPVEDRALEIGGLSPMSLFSASFAAIEIVKYLTGIVDMSCSYKPRGEWLFGDMSLSYLDVRRDPECPVCGEGVRL</sequence>